<gene>
    <name evidence="7" type="primary">nfo</name>
    <name evidence="9" type="ORF">ENM46_00515</name>
</gene>
<dbReference type="NCBIfam" id="TIGR00587">
    <property type="entry name" value="nfo"/>
    <property type="match status" value="1"/>
</dbReference>
<feature type="binding site" evidence="7">
    <location>
        <position position="149"/>
    </location>
    <ligand>
        <name>Zn(2+)</name>
        <dbReference type="ChEBI" id="CHEBI:29105"/>
        <label>2</label>
    </ligand>
</feature>
<dbReference type="InterPro" id="IPR001719">
    <property type="entry name" value="AP_endonuc_2"/>
</dbReference>
<dbReference type="PROSITE" id="PS00730">
    <property type="entry name" value="AP_NUCLEASE_F2_2"/>
    <property type="match status" value="1"/>
</dbReference>
<feature type="binding site" evidence="7">
    <location>
        <position position="74"/>
    </location>
    <ligand>
        <name>Zn(2+)</name>
        <dbReference type="ChEBI" id="CHEBI:29105"/>
        <label>1</label>
    </ligand>
</feature>
<dbReference type="HAMAP" id="MF_00152">
    <property type="entry name" value="Nfo"/>
    <property type="match status" value="1"/>
</dbReference>
<keyword evidence="4 7" id="KW-0378">Hydrolase</keyword>
<feature type="binding site" evidence="7">
    <location>
        <position position="233"/>
    </location>
    <ligand>
        <name>Zn(2+)</name>
        <dbReference type="ChEBI" id="CHEBI:29105"/>
        <label>3</label>
    </ligand>
</feature>
<evidence type="ECO:0000259" key="8">
    <source>
        <dbReference type="Pfam" id="PF01261"/>
    </source>
</evidence>
<dbReference type="CDD" id="cd00019">
    <property type="entry name" value="AP2Ec"/>
    <property type="match status" value="1"/>
</dbReference>
<evidence type="ECO:0000256" key="6">
    <source>
        <dbReference type="ARBA" id="ARBA00023204"/>
    </source>
</evidence>
<keyword evidence="3 7" id="KW-0227">DNA damage</keyword>
<protein>
    <recommendedName>
        <fullName evidence="7">Probable endonuclease 4</fullName>
        <ecNumber evidence="7">3.1.21.2</ecNumber>
    </recommendedName>
    <alternativeName>
        <fullName evidence="7">Endodeoxyribonuclease IV</fullName>
    </alternativeName>
    <alternativeName>
        <fullName evidence="7">Endonuclease IV</fullName>
    </alternativeName>
</protein>
<keyword evidence="5 7" id="KW-0862">Zinc</keyword>
<dbReference type="PANTHER" id="PTHR21445:SF0">
    <property type="entry name" value="APURINIC-APYRIMIDINIC ENDONUCLEASE"/>
    <property type="match status" value="1"/>
</dbReference>
<dbReference type="Pfam" id="PF01261">
    <property type="entry name" value="AP_endonuc_2"/>
    <property type="match status" value="1"/>
</dbReference>
<comment type="catalytic activity">
    <reaction evidence="7">
        <text>Endonucleolytic cleavage to 5'-phosphooligonucleotide end-products.</text>
        <dbReference type="EC" id="3.1.21.2"/>
    </reaction>
</comment>
<feature type="binding site" evidence="7">
    <location>
        <position position="235"/>
    </location>
    <ligand>
        <name>Zn(2+)</name>
        <dbReference type="ChEBI" id="CHEBI:29105"/>
        <label>3</label>
    </ligand>
</feature>
<dbReference type="Gene3D" id="3.20.20.150">
    <property type="entry name" value="Divalent-metal-dependent TIM barrel enzymes"/>
    <property type="match status" value="1"/>
</dbReference>
<keyword evidence="7" id="KW-0540">Nuclease</keyword>
<dbReference type="SMART" id="SM00518">
    <property type="entry name" value="AP2Ec"/>
    <property type="match status" value="1"/>
</dbReference>
<comment type="similarity">
    <text evidence="1 7">Belongs to the AP endonuclease 2 family.</text>
</comment>
<evidence type="ECO:0000256" key="2">
    <source>
        <dbReference type="ARBA" id="ARBA00022723"/>
    </source>
</evidence>
<feature type="domain" description="Xylose isomerase-like TIM barrel" evidence="8">
    <location>
        <begin position="25"/>
        <end position="276"/>
    </location>
</feature>
<feature type="binding site" evidence="7">
    <location>
        <position position="220"/>
    </location>
    <ligand>
        <name>Zn(2+)</name>
        <dbReference type="ChEBI" id="CHEBI:29105"/>
        <label>2</label>
    </ligand>
</feature>
<evidence type="ECO:0000256" key="5">
    <source>
        <dbReference type="ARBA" id="ARBA00022833"/>
    </source>
</evidence>
<dbReference type="PROSITE" id="PS51432">
    <property type="entry name" value="AP_NUCLEASE_F2_4"/>
    <property type="match status" value="1"/>
</dbReference>
<evidence type="ECO:0000256" key="7">
    <source>
        <dbReference type="HAMAP-Rule" id="MF_00152"/>
    </source>
</evidence>
<dbReference type="GO" id="GO:0008270">
    <property type="term" value="F:zinc ion binding"/>
    <property type="evidence" value="ECO:0007669"/>
    <property type="project" value="UniProtKB-UniRule"/>
</dbReference>
<dbReference type="InterPro" id="IPR013022">
    <property type="entry name" value="Xyl_isomerase-like_TIM-brl"/>
</dbReference>
<dbReference type="EC" id="3.1.21.2" evidence="7"/>
<dbReference type="AlphaFoldDB" id="A0A7C5Y8F4"/>
<feature type="binding site" evidence="7">
    <location>
        <position position="265"/>
    </location>
    <ligand>
        <name>Zn(2+)</name>
        <dbReference type="ChEBI" id="CHEBI:29105"/>
        <label>2</label>
    </ligand>
</feature>
<dbReference type="GO" id="GO:0008081">
    <property type="term" value="F:phosphoric diester hydrolase activity"/>
    <property type="evidence" value="ECO:0007669"/>
    <property type="project" value="TreeGrafter"/>
</dbReference>
<dbReference type="GO" id="GO:0008833">
    <property type="term" value="F:deoxyribonuclease IV (phage-T4-induced) activity"/>
    <property type="evidence" value="ECO:0007669"/>
    <property type="project" value="UniProtKB-UniRule"/>
</dbReference>
<organism evidence="9">
    <name type="scientific">Fervidobacterium nodosum</name>
    <dbReference type="NCBI Taxonomy" id="2424"/>
    <lineage>
        <taxon>Bacteria</taxon>
        <taxon>Thermotogati</taxon>
        <taxon>Thermotogota</taxon>
        <taxon>Thermotogae</taxon>
        <taxon>Thermotogales</taxon>
        <taxon>Fervidobacteriaceae</taxon>
        <taxon>Fervidobacterium</taxon>
    </lineage>
</organism>
<comment type="cofactor">
    <cofactor evidence="7">
        <name>Zn(2+)</name>
        <dbReference type="ChEBI" id="CHEBI:29105"/>
    </cofactor>
    <text evidence="7">Binds 3 Zn(2+) ions.</text>
</comment>
<evidence type="ECO:0000256" key="1">
    <source>
        <dbReference type="ARBA" id="ARBA00005340"/>
    </source>
</evidence>
<dbReference type="InterPro" id="IPR036237">
    <property type="entry name" value="Xyl_isomerase-like_sf"/>
</dbReference>
<dbReference type="GO" id="GO:0006284">
    <property type="term" value="P:base-excision repair"/>
    <property type="evidence" value="ECO:0007669"/>
    <property type="project" value="TreeGrafter"/>
</dbReference>
<reference evidence="9" key="1">
    <citation type="journal article" date="2020" name="mSystems">
        <title>Genome- and Community-Level Interaction Insights into Carbon Utilization and Element Cycling Functions of Hydrothermarchaeota in Hydrothermal Sediment.</title>
        <authorList>
            <person name="Zhou Z."/>
            <person name="Liu Y."/>
            <person name="Xu W."/>
            <person name="Pan J."/>
            <person name="Luo Z.H."/>
            <person name="Li M."/>
        </authorList>
    </citation>
    <scope>NUCLEOTIDE SEQUENCE [LARGE SCALE GENOMIC DNA]</scope>
    <source>
        <strain evidence="9">SpSt-1088</strain>
    </source>
</reference>
<keyword evidence="7" id="KW-0255">Endonuclease</keyword>
<evidence type="ECO:0000256" key="3">
    <source>
        <dbReference type="ARBA" id="ARBA00022763"/>
    </source>
</evidence>
<dbReference type="EMBL" id="DRXW01000036">
    <property type="protein sequence ID" value="HHR33412.1"/>
    <property type="molecule type" value="Genomic_DNA"/>
</dbReference>
<feature type="binding site" evidence="7">
    <location>
        <position position="149"/>
    </location>
    <ligand>
        <name>Zn(2+)</name>
        <dbReference type="ChEBI" id="CHEBI:29105"/>
        <label>1</label>
    </ligand>
</feature>
<dbReference type="GO" id="GO:0003677">
    <property type="term" value="F:DNA binding"/>
    <property type="evidence" value="ECO:0007669"/>
    <property type="project" value="InterPro"/>
</dbReference>
<sequence length="295" mass="33610">MSMKRELIIGAHMPIGGGFARVPRETVEIGGNAFQIFPHNPRQWQPRLPSEDDVVHFLRDVKKYNLNPEYFLCHSGYLINIASPKDDIWEKSVELLEIEMKICAKLGIKYLNIHPGSHLGEGEEKGIERIVKALNLVMEKEKKVHILLENVVKKGGNIGYNFSQMRRIMELCNYPDRLGLTFDTCHGYDAGYDITKKSGIEELLKEIDENVGIEKLKFIHLNDTKNELGSNKDRHENIGVGKLNKEGLKTFLSNPVFSSLPLLLETPGDNPEHAEDIAKVKEIWSEIQNLQEDVR</sequence>
<keyword evidence="6 7" id="KW-0234">DNA repair</keyword>
<dbReference type="GO" id="GO:0003906">
    <property type="term" value="F:DNA-(apurinic or apyrimidinic site) endonuclease activity"/>
    <property type="evidence" value="ECO:0007669"/>
    <property type="project" value="TreeGrafter"/>
</dbReference>
<feature type="binding site" evidence="7">
    <location>
        <position position="186"/>
    </location>
    <ligand>
        <name>Zn(2+)</name>
        <dbReference type="ChEBI" id="CHEBI:29105"/>
        <label>3</label>
    </ligand>
</feature>
<feature type="binding site" evidence="7">
    <location>
        <position position="183"/>
    </location>
    <ligand>
        <name>Zn(2+)</name>
        <dbReference type="ChEBI" id="CHEBI:29105"/>
        <label>2</label>
    </ligand>
</feature>
<evidence type="ECO:0000313" key="9">
    <source>
        <dbReference type="EMBL" id="HHR33412.1"/>
    </source>
</evidence>
<comment type="function">
    <text evidence="7">Endonuclease IV plays a role in DNA repair. It cleaves phosphodiester bonds at apurinic or apyrimidinic (AP) sites, generating a 3'-hydroxyl group and a 5'-terminal sugar phosphate.</text>
</comment>
<proteinExistence type="inferred from homology"/>
<evidence type="ECO:0000256" key="4">
    <source>
        <dbReference type="ARBA" id="ARBA00022801"/>
    </source>
</evidence>
<dbReference type="InterPro" id="IPR018246">
    <property type="entry name" value="AP_endonuc_F2_Zn_BS"/>
</dbReference>
<dbReference type="PROSITE" id="PS00729">
    <property type="entry name" value="AP_NUCLEASE_F2_1"/>
    <property type="match status" value="1"/>
</dbReference>
<keyword evidence="2 7" id="KW-0479">Metal-binding</keyword>
<dbReference type="FunFam" id="3.20.20.150:FF:000001">
    <property type="entry name" value="Probable endonuclease 4"/>
    <property type="match status" value="1"/>
</dbReference>
<comment type="caution">
    <text evidence="9">The sequence shown here is derived from an EMBL/GenBank/DDBJ whole genome shotgun (WGS) entry which is preliminary data.</text>
</comment>
<accession>A0A7C5Y8F4</accession>
<feature type="binding site" evidence="7">
    <location>
        <position position="114"/>
    </location>
    <ligand>
        <name>Zn(2+)</name>
        <dbReference type="ChEBI" id="CHEBI:29105"/>
        <label>1</label>
    </ligand>
</feature>
<dbReference type="PANTHER" id="PTHR21445">
    <property type="entry name" value="ENDONUCLEASE IV ENDODEOXYRIBONUCLEASE IV"/>
    <property type="match status" value="1"/>
</dbReference>
<name>A0A7C5Y8F4_9BACT</name>
<dbReference type="SUPFAM" id="SSF51658">
    <property type="entry name" value="Xylose isomerase-like"/>
    <property type="match status" value="1"/>
</dbReference>